<dbReference type="OrthoDB" id="261885at2"/>
<evidence type="ECO:0000313" key="4">
    <source>
        <dbReference type="Proteomes" id="UP000319817"/>
    </source>
</evidence>
<dbReference type="RefSeq" id="WP_145421691.1">
    <property type="nucleotide sequence ID" value="NZ_CP036526.1"/>
</dbReference>
<dbReference type="Pfam" id="PF08450">
    <property type="entry name" value="SGL"/>
    <property type="match status" value="1"/>
</dbReference>
<dbReference type="GO" id="GO:0050021">
    <property type="term" value="F:L-arabinonolactonase activity"/>
    <property type="evidence" value="ECO:0007669"/>
    <property type="project" value="UniProtKB-EC"/>
</dbReference>
<dbReference type="PANTHER" id="PTHR10907:SF47">
    <property type="entry name" value="REGUCALCIN"/>
    <property type="match status" value="1"/>
</dbReference>
<feature type="domain" description="SMP-30/Gluconolactonase/LRE-like region" evidence="2">
    <location>
        <begin position="20"/>
        <end position="279"/>
    </location>
</feature>
<evidence type="ECO:0000313" key="3">
    <source>
        <dbReference type="EMBL" id="QDT13833.1"/>
    </source>
</evidence>
<name>A0A517P394_9BACT</name>
<dbReference type="Proteomes" id="UP000319817">
    <property type="component" value="Chromosome"/>
</dbReference>
<gene>
    <name evidence="3" type="primary">araB_2</name>
    <name evidence="3" type="ORF">K239x_58530</name>
</gene>
<dbReference type="InterPro" id="IPR011042">
    <property type="entry name" value="6-blade_b-propeller_TolB-like"/>
</dbReference>
<dbReference type="AlphaFoldDB" id="A0A517P394"/>
<evidence type="ECO:0000259" key="2">
    <source>
        <dbReference type="Pfam" id="PF08450"/>
    </source>
</evidence>
<dbReference type="EC" id="3.1.1.15" evidence="3"/>
<comment type="similarity">
    <text evidence="1">Belongs to the SMP-30/CGR1 family.</text>
</comment>
<dbReference type="Gene3D" id="2.120.10.30">
    <property type="entry name" value="TolB, C-terminal domain"/>
    <property type="match status" value="1"/>
</dbReference>
<dbReference type="GO" id="GO:0004341">
    <property type="term" value="F:gluconolactonase activity"/>
    <property type="evidence" value="ECO:0007669"/>
    <property type="project" value="TreeGrafter"/>
</dbReference>
<dbReference type="EMBL" id="CP036526">
    <property type="protein sequence ID" value="QDT13833.1"/>
    <property type="molecule type" value="Genomic_DNA"/>
</dbReference>
<reference evidence="3 4" key="1">
    <citation type="submission" date="2019-02" db="EMBL/GenBank/DDBJ databases">
        <title>Deep-cultivation of Planctomycetes and their phenomic and genomic characterization uncovers novel biology.</title>
        <authorList>
            <person name="Wiegand S."/>
            <person name="Jogler M."/>
            <person name="Boedeker C."/>
            <person name="Pinto D."/>
            <person name="Vollmers J."/>
            <person name="Rivas-Marin E."/>
            <person name="Kohn T."/>
            <person name="Peeters S.H."/>
            <person name="Heuer A."/>
            <person name="Rast P."/>
            <person name="Oberbeckmann S."/>
            <person name="Bunk B."/>
            <person name="Jeske O."/>
            <person name="Meyerdierks A."/>
            <person name="Storesund J.E."/>
            <person name="Kallscheuer N."/>
            <person name="Luecker S."/>
            <person name="Lage O.M."/>
            <person name="Pohl T."/>
            <person name="Merkel B.J."/>
            <person name="Hornburger P."/>
            <person name="Mueller R.-W."/>
            <person name="Bruemmer F."/>
            <person name="Labrenz M."/>
            <person name="Spormann A.M."/>
            <person name="Op den Camp H."/>
            <person name="Overmann J."/>
            <person name="Amann R."/>
            <person name="Jetten M.S.M."/>
            <person name="Mascher T."/>
            <person name="Medema M.H."/>
            <person name="Devos D.P."/>
            <person name="Kaster A.-K."/>
            <person name="Ovreas L."/>
            <person name="Rohde M."/>
            <person name="Galperin M.Y."/>
            <person name="Jogler C."/>
        </authorList>
    </citation>
    <scope>NUCLEOTIDE SEQUENCE [LARGE SCALE GENOMIC DNA]</scope>
    <source>
        <strain evidence="3 4">K23_9</strain>
    </source>
</reference>
<accession>A0A517P394</accession>
<keyword evidence="3" id="KW-0378">Hydrolase</keyword>
<dbReference type="PANTHER" id="PTHR10907">
    <property type="entry name" value="REGUCALCIN"/>
    <property type="match status" value="1"/>
</dbReference>
<protein>
    <submittedName>
        <fullName evidence="3">L-arabinolactonase</fullName>
        <ecNumber evidence="3">3.1.1.15</ecNumber>
    </submittedName>
</protein>
<sequence>MITREATVLLTPESEDLRFLPEGPYRNPNGLLSWVSIQHGKDSVVGAVNLLDLDTGKNTTCHHPGRPGFAFPTDREGVFVVGAEHSLWLFDTKSGESKAFVDGVDAGVDGTVINDGLCYDGHLIFGCKDFAFEDHKGGLYLLRRGETELVQLDNTQLCSNGKFIVADGDKRTLFDIDTPTQKITACEIDFAAGNRGEQRTIVDLTDGEVYPDGMIATPDEKSLIVAIFNPHDATVGEARQYGIASGELEAVWHTPGSPRVTCPQLIEHDGKIKLVLTTADEGMDSDLRAKNPNAGCLFVGETDFTSLNDNPVWPVPAEIS</sequence>
<organism evidence="3 4">
    <name type="scientific">Stieleria marina</name>
    <dbReference type="NCBI Taxonomy" id="1930275"/>
    <lineage>
        <taxon>Bacteria</taxon>
        <taxon>Pseudomonadati</taxon>
        <taxon>Planctomycetota</taxon>
        <taxon>Planctomycetia</taxon>
        <taxon>Pirellulales</taxon>
        <taxon>Pirellulaceae</taxon>
        <taxon>Stieleria</taxon>
    </lineage>
</organism>
<dbReference type="GO" id="GO:0019853">
    <property type="term" value="P:L-ascorbic acid biosynthetic process"/>
    <property type="evidence" value="ECO:0007669"/>
    <property type="project" value="TreeGrafter"/>
</dbReference>
<keyword evidence="4" id="KW-1185">Reference proteome</keyword>
<dbReference type="InterPro" id="IPR013658">
    <property type="entry name" value="SGL"/>
</dbReference>
<dbReference type="SUPFAM" id="SSF63829">
    <property type="entry name" value="Calcium-dependent phosphotriesterase"/>
    <property type="match status" value="1"/>
</dbReference>
<dbReference type="GO" id="GO:0005509">
    <property type="term" value="F:calcium ion binding"/>
    <property type="evidence" value="ECO:0007669"/>
    <property type="project" value="TreeGrafter"/>
</dbReference>
<evidence type="ECO:0000256" key="1">
    <source>
        <dbReference type="ARBA" id="ARBA00008853"/>
    </source>
</evidence>
<proteinExistence type="inferred from homology"/>